<dbReference type="FunFam" id="3.40.50.2300:FF:000009">
    <property type="entry name" value="Glutamate receptor, metabotropic 4"/>
    <property type="match status" value="1"/>
</dbReference>
<evidence type="ECO:0000259" key="12">
    <source>
        <dbReference type="PROSITE" id="PS50259"/>
    </source>
</evidence>
<dbReference type="SUPFAM" id="SSF53822">
    <property type="entry name" value="Periplasmic binding protein-like I"/>
    <property type="match status" value="1"/>
</dbReference>
<dbReference type="Pfam" id="PF01094">
    <property type="entry name" value="ANF_receptor"/>
    <property type="match status" value="1"/>
</dbReference>
<reference evidence="13" key="1">
    <citation type="submission" date="2014-08" db="EMBL/GenBank/DDBJ databases">
        <authorList>
            <person name="Murali S."/>
            <person name="Richards S."/>
            <person name="Bandaranaike D."/>
            <person name="Bellair M."/>
            <person name="Blankenburg K."/>
            <person name="Chao H."/>
            <person name="Dinh H."/>
            <person name="Doddapaneni H."/>
            <person name="Dugan-Rocha S."/>
            <person name="Elkadiri S."/>
            <person name="Gnanaolivu R."/>
            <person name="Hughes D."/>
            <person name="Lee S."/>
            <person name="Li M."/>
            <person name="Ming W."/>
            <person name="Munidasa M."/>
            <person name="Muniz J."/>
            <person name="Nguyen L."/>
            <person name="Osuji N."/>
            <person name="Pu L.-L."/>
            <person name="Puazo M."/>
            <person name="Skinner E."/>
            <person name="Qu C."/>
            <person name="Quiroz J."/>
            <person name="Raj R."/>
            <person name="Weissenberger G."/>
            <person name="Xin Y."/>
            <person name="Zou X."/>
            <person name="Han Y."/>
            <person name="Worley K."/>
            <person name="Muzny D."/>
            <person name="Gibbs R."/>
        </authorList>
    </citation>
    <scope>NUCLEOTIDE SEQUENCE</scope>
    <source>
        <strain evidence="13">HAZT.00-mixed</strain>
        <tissue evidence="13">Whole organism</tissue>
    </source>
</reference>
<evidence type="ECO:0000256" key="9">
    <source>
        <dbReference type="ARBA" id="ARBA00023180"/>
    </source>
</evidence>
<dbReference type="Proteomes" id="UP000711488">
    <property type="component" value="Unassembled WGS sequence"/>
</dbReference>
<keyword evidence="9" id="KW-0325">Glycoprotein</keyword>
<dbReference type="Gene3D" id="3.40.50.2300">
    <property type="match status" value="2"/>
</dbReference>
<dbReference type="PRINTS" id="PR00248">
    <property type="entry name" value="GPCRMGR"/>
</dbReference>
<evidence type="ECO:0000256" key="2">
    <source>
        <dbReference type="ARBA" id="ARBA00022475"/>
    </source>
</evidence>
<evidence type="ECO:0000256" key="10">
    <source>
        <dbReference type="ARBA" id="ARBA00023224"/>
    </source>
</evidence>
<keyword evidence="7" id="KW-1015">Disulfide bond</keyword>
<evidence type="ECO:0000256" key="4">
    <source>
        <dbReference type="ARBA" id="ARBA00022989"/>
    </source>
</evidence>
<reference evidence="13" key="3">
    <citation type="submission" date="2019-06" db="EMBL/GenBank/DDBJ databases">
        <authorList>
            <person name="Poynton C."/>
            <person name="Hasenbein S."/>
            <person name="Benoit J.B."/>
            <person name="Sepulveda M.S."/>
            <person name="Poelchau M.F."/>
            <person name="Murali S.C."/>
            <person name="Chen S."/>
            <person name="Glastad K.M."/>
            <person name="Werren J.H."/>
            <person name="Vineis J.H."/>
            <person name="Bowen J.L."/>
            <person name="Friedrich M."/>
            <person name="Jones J."/>
            <person name="Robertson H.M."/>
            <person name="Feyereisen R."/>
            <person name="Mechler-Hickson A."/>
            <person name="Mathers N."/>
            <person name="Lee C.E."/>
            <person name="Colbourne J.K."/>
            <person name="Biales A."/>
            <person name="Johnston J.S."/>
            <person name="Wellborn G.A."/>
            <person name="Rosendale A.J."/>
            <person name="Cridge A.G."/>
            <person name="Munoz-Torres M.C."/>
            <person name="Bain P.A."/>
            <person name="Manny A.R."/>
            <person name="Major K.M."/>
            <person name="Lambert F.N."/>
            <person name="Vulpe C.D."/>
            <person name="Tuck P."/>
            <person name="Blalock B.J."/>
            <person name="Lin Y.-Y."/>
            <person name="Smith M.E."/>
            <person name="Ochoa-Acuna H."/>
            <person name="Chen M.-J.M."/>
            <person name="Childers C.P."/>
            <person name="Qu J."/>
            <person name="Dugan S."/>
            <person name="Lee S.L."/>
            <person name="Chao H."/>
            <person name="Dinh H."/>
            <person name="Han Y."/>
            <person name="Doddapaneni H."/>
            <person name="Worley K.C."/>
            <person name="Muzny D.M."/>
            <person name="Gibbs R.A."/>
            <person name="Richards S."/>
        </authorList>
    </citation>
    <scope>NUCLEOTIDE SEQUENCE</scope>
    <source>
        <strain evidence="13">HAZT.00-mixed</strain>
        <tissue evidence="13">Whole organism</tissue>
    </source>
</reference>
<keyword evidence="6 11" id="KW-0472">Membrane</keyword>
<keyword evidence="5" id="KW-0297">G-protein coupled receptor</keyword>
<keyword evidence="4 11" id="KW-1133">Transmembrane helix</keyword>
<dbReference type="InterPro" id="IPR017978">
    <property type="entry name" value="GPCR_3_C"/>
</dbReference>
<protein>
    <recommendedName>
        <fullName evidence="12">G-protein coupled receptors family 3 profile domain-containing protein</fullName>
    </recommendedName>
</protein>
<dbReference type="InterPro" id="IPR028082">
    <property type="entry name" value="Peripla_BP_I"/>
</dbReference>
<name>A0A6A0GVA0_HYAAZ</name>
<keyword evidence="10" id="KW-0807">Transducer</keyword>
<feature type="non-terminal residue" evidence="13">
    <location>
        <position position="1"/>
    </location>
</feature>
<evidence type="ECO:0000256" key="7">
    <source>
        <dbReference type="ARBA" id="ARBA00023157"/>
    </source>
</evidence>
<gene>
    <name evidence="13" type="ORF">HAZT_HAZT010748</name>
</gene>
<comment type="subcellular location">
    <subcellularLocation>
        <location evidence="1">Cell membrane</location>
        <topology evidence="1">Multi-pass membrane protein</topology>
    </subcellularLocation>
</comment>
<evidence type="ECO:0000256" key="6">
    <source>
        <dbReference type="ARBA" id="ARBA00023136"/>
    </source>
</evidence>
<accession>A0A6A0GVA0</accession>
<dbReference type="EMBL" id="JQDR03013515">
    <property type="protein sequence ID" value="KAA0189477.1"/>
    <property type="molecule type" value="Genomic_DNA"/>
</dbReference>
<comment type="caution">
    <text evidence="13">The sequence shown here is derived from an EMBL/GenBank/DDBJ whole genome shotgun (WGS) entry which is preliminary data.</text>
</comment>
<dbReference type="InterPro" id="IPR038550">
    <property type="entry name" value="GPCR_3_9-Cys_sf"/>
</dbReference>
<dbReference type="GO" id="GO:0004930">
    <property type="term" value="F:G protein-coupled receptor activity"/>
    <property type="evidence" value="ECO:0007669"/>
    <property type="project" value="UniProtKB-KW"/>
</dbReference>
<dbReference type="PANTHER" id="PTHR24060">
    <property type="entry name" value="METABOTROPIC GLUTAMATE RECEPTOR"/>
    <property type="match status" value="1"/>
</dbReference>
<keyword evidence="3 11" id="KW-0812">Transmembrane</keyword>
<proteinExistence type="predicted"/>
<dbReference type="AlphaFoldDB" id="A0A6A0GVA0"/>
<sequence>HIFQGALGSGVKIDGDVILGGLFPVHEKGETTSCSSTIYNRGIQRLEAMLYAVDLINKDTTLLPYVSLGVNILDTCSKDTYALNQSLEFIRGSLDAMDVSGLECSDKKPPRVKYHAKPVKGVIGGSYSSVSQQVANLFRLFRIPQISPASTAKALSDKDRFEFFARTVPPDTFQVRALVDILQVFNWSYVSAIYSEGSYGESGFDEFHKLSQIRNICIALATKIPHNANHNFLDSALRSHMKKTTATAMVLFTRMDDTKKVLEAAGRLGAARHFHWVGSDGWGKQRHLVEGLEDVAEGAITIELTSKPVEGFNQHMKSLTPEGNVRNPWFVEYWETFFGCHLNTRPTEDLACDPDFRLSVVGLWDSHLDLDPMKVVFSENSSEAPSSVCSHPCKVGEIKIMQQVRHLLVGEIKIMQQVRHLLVGEIKIMQQARHLLVGEIMIMQQGDTCCWICTACKPYEMMVNQSACKDCGPGWWPHDNMSSCYKLPHRYMKWDTLFALVPMAISCVGSFFTLTVIGIFLKYHDTPVVKASGRELSYMLLCGILICYLNTFLLIATPGVIICACQRFGVGFGFSLIYSALLTKTNRISRIFDSASRSARRPGFISPKSQVIITCFLVSI</sequence>
<dbReference type="Gene3D" id="2.10.50.30">
    <property type="entry name" value="GPCR, family 3, nine cysteines domain"/>
    <property type="match status" value="1"/>
</dbReference>
<dbReference type="Pfam" id="PF00003">
    <property type="entry name" value="7tm_3"/>
    <property type="match status" value="1"/>
</dbReference>
<evidence type="ECO:0000256" key="3">
    <source>
        <dbReference type="ARBA" id="ARBA00022692"/>
    </source>
</evidence>
<dbReference type="InterPro" id="IPR050726">
    <property type="entry name" value="mGluR"/>
</dbReference>
<evidence type="ECO:0000313" key="13">
    <source>
        <dbReference type="EMBL" id="KAA0189477.1"/>
    </source>
</evidence>
<evidence type="ECO:0000256" key="11">
    <source>
        <dbReference type="SAM" id="Phobius"/>
    </source>
</evidence>
<feature type="transmembrane region" description="Helical" evidence="11">
    <location>
        <begin position="535"/>
        <end position="553"/>
    </location>
</feature>
<keyword evidence="2" id="KW-1003">Cell membrane</keyword>
<dbReference type="InterPro" id="IPR000337">
    <property type="entry name" value="GPCR_3"/>
</dbReference>
<dbReference type="GO" id="GO:0005886">
    <property type="term" value="C:plasma membrane"/>
    <property type="evidence" value="ECO:0007669"/>
    <property type="project" value="UniProtKB-SubCell"/>
</dbReference>
<evidence type="ECO:0000256" key="1">
    <source>
        <dbReference type="ARBA" id="ARBA00004651"/>
    </source>
</evidence>
<dbReference type="InterPro" id="IPR001828">
    <property type="entry name" value="ANF_lig-bd_rcpt"/>
</dbReference>
<dbReference type="PROSITE" id="PS50259">
    <property type="entry name" value="G_PROTEIN_RECEP_F3_4"/>
    <property type="match status" value="1"/>
</dbReference>
<feature type="transmembrane region" description="Helical" evidence="11">
    <location>
        <begin position="497"/>
        <end position="523"/>
    </location>
</feature>
<keyword evidence="8" id="KW-0675">Receptor</keyword>
<reference evidence="13" key="2">
    <citation type="journal article" date="2018" name="Environ. Sci. Technol.">
        <title>The Toxicogenome of Hyalella azteca: A Model for Sediment Ecotoxicology and Evolutionary Toxicology.</title>
        <authorList>
            <person name="Poynton H.C."/>
            <person name="Hasenbein S."/>
            <person name="Benoit J.B."/>
            <person name="Sepulveda M.S."/>
            <person name="Poelchau M.F."/>
            <person name="Hughes D.S.T."/>
            <person name="Murali S.C."/>
            <person name="Chen S."/>
            <person name="Glastad K.M."/>
            <person name="Goodisman M.A.D."/>
            <person name="Werren J.H."/>
            <person name="Vineis J.H."/>
            <person name="Bowen J.L."/>
            <person name="Friedrich M."/>
            <person name="Jones J."/>
            <person name="Robertson H.M."/>
            <person name="Feyereisen R."/>
            <person name="Mechler-Hickson A."/>
            <person name="Mathers N."/>
            <person name="Lee C.E."/>
            <person name="Colbourne J.K."/>
            <person name="Biales A."/>
            <person name="Johnston J.S."/>
            <person name="Wellborn G.A."/>
            <person name="Rosendale A.J."/>
            <person name="Cridge A.G."/>
            <person name="Munoz-Torres M.C."/>
            <person name="Bain P.A."/>
            <person name="Manny A.R."/>
            <person name="Major K.M."/>
            <person name="Lambert F.N."/>
            <person name="Vulpe C.D."/>
            <person name="Tuck P."/>
            <person name="Blalock B.J."/>
            <person name="Lin Y.Y."/>
            <person name="Smith M.E."/>
            <person name="Ochoa-Acuna H."/>
            <person name="Chen M.M."/>
            <person name="Childers C.P."/>
            <person name="Qu J."/>
            <person name="Dugan S."/>
            <person name="Lee S.L."/>
            <person name="Chao H."/>
            <person name="Dinh H."/>
            <person name="Han Y."/>
            <person name="Doddapaneni H."/>
            <person name="Worley K.C."/>
            <person name="Muzny D.M."/>
            <person name="Gibbs R.A."/>
            <person name="Richards S."/>
        </authorList>
    </citation>
    <scope>NUCLEOTIDE SEQUENCE</scope>
    <source>
        <strain evidence="13">HAZT.00-mixed</strain>
        <tissue evidence="13">Whole organism</tissue>
    </source>
</reference>
<evidence type="ECO:0000256" key="8">
    <source>
        <dbReference type="ARBA" id="ARBA00023170"/>
    </source>
</evidence>
<feature type="domain" description="G-protein coupled receptors family 3 profile" evidence="12">
    <location>
        <begin position="498"/>
        <end position="620"/>
    </location>
</feature>
<feature type="non-terminal residue" evidence="13">
    <location>
        <position position="620"/>
    </location>
</feature>
<organism evidence="13">
    <name type="scientific">Hyalella azteca</name>
    <name type="common">Amphipod</name>
    <dbReference type="NCBI Taxonomy" id="294128"/>
    <lineage>
        <taxon>Eukaryota</taxon>
        <taxon>Metazoa</taxon>
        <taxon>Ecdysozoa</taxon>
        <taxon>Arthropoda</taxon>
        <taxon>Crustacea</taxon>
        <taxon>Multicrustacea</taxon>
        <taxon>Malacostraca</taxon>
        <taxon>Eumalacostraca</taxon>
        <taxon>Peracarida</taxon>
        <taxon>Amphipoda</taxon>
        <taxon>Senticaudata</taxon>
        <taxon>Talitrida</taxon>
        <taxon>Talitroidea</taxon>
        <taxon>Hyalellidae</taxon>
        <taxon>Hyalella</taxon>
    </lineage>
</organism>
<feature type="transmembrane region" description="Helical" evidence="11">
    <location>
        <begin position="559"/>
        <end position="581"/>
    </location>
</feature>
<evidence type="ECO:0000256" key="5">
    <source>
        <dbReference type="ARBA" id="ARBA00023040"/>
    </source>
</evidence>